<dbReference type="InterPro" id="IPR009057">
    <property type="entry name" value="Homeodomain-like_sf"/>
</dbReference>
<accession>A0AAP4F7S0</accession>
<dbReference type="InterPro" id="IPR036388">
    <property type="entry name" value="WH-like_DNA-bd_sf"/>
</dbReference>
<dbReference type="AlphaFoldDB" id="A0AAP4F7S0"/>
<dbReference type="GO" id="GO:0006313">
    <property type="term" value="P:DNA transposition"/>
    <property type="evidence" value="ECO:0007669"/>
    <property type="project" value="InterPro"/>
</dbReference>
<gene>
    <name evidence="1" type="ORF">QPX42_03080</name>
</gene>
<dbReference type="RefSeq" id="WP_272696667.1">
    <property type="nucleotide sequence ID" value="NZ_JAQPSP010000001.1"/>
</dbReference>
<sequence>MPKKFDQDVRDSVVRFVKDRILAENVSIQEACKIVAPKLGVSWHTARQWAQAARRKGRVTSPVPEDLVAEVSKLRRENHKLRDTNELLKAASAFFASEPGPKR</sequence>
<dbReference type="SUPFAM" id="SSF46689">
    <property type="entry name" value="Homeodomain-like"/>
    <property type="match status" value="1"/>
</dbReference>
<evidence type="ECO:0000313" key="1">
    <source>
        <dbReference type="EMBL" id="MDK4306537.1"/>
    </source>
</evidence>
<dbReference type="Proteomes" id="UP001224412">
    <property type="component" value="Unassembled WGS sequence"/>
</dbReference>
<organism evidence="1 2">
    <name type="scientific">Corynebacterium pseudodiphtheriticum</name>
    <dbReference type="NCBI Taxonomy" id="37637"/>
    <lineage>
        <taxon>Bacteria</taxon>
        <taxon>Bacillati</taxon>
        <taxon>Actinomycetota</taxon>
        <taxon>Actinomycetes</taxon>
        <taxon>Mycobacteriales</taxon>
        <taxon>Corynebacteriaceae</taxon>
        <taxon>Corynebacterium</taxon>
    </lineage>
</organism>
<dbReference type="InterPro" id="IPR002514">
    <property type="entry name" value="Transposase_8"/>
</dbReference>
<dbReference type="GO" id="GO:0003677">
    <property type="term" value="F:DNA binding"/>
    <property type="evidence" value="ECO:0007669"/>
    <property type="project" value="InterPro"/>
</dbReference>
<proteinExistence type="predicted"/>
<comment type="caution">
    <text evidence="1">The sequence shown here is derived from an EMBL/GenBank/DDBJ whole genome shotgun (WGS) entry which is preliminary data.</text>
</comment>
<reference evidence="1" key="1">
    <citation type="submission" date="2023-05" db="EMBL/GenBank/DDBJ databases">
        <title>Metabolic capabilities are highly conserved among human nasal-associated Corynebacterium species in pangenomic analyses.</title>
        <authorList>
            <person name="Tran T.H."/>
            <person name="Roberts A.Q."/>
            <person name="Escapa I.F."/>
            <person name="Gao W."/>
            <person name="Conlan S."/>
            <person name="Kong H."/>
            <person name="Segre J.A."/>
            <person name="Kelly M.S."/>
            <person name="Lemon K.P."/>
        </authorList>
    </citation>
    <scope>NUCLEOTIDE SEQUENCE</scope>
    <source>
        <strain evidence="1">KPL2773</strain>
    </source>
</reference>
<evidence type="ECO:0000313" key="2">
    <source>
        <dbReference type="Proteomes" id="UP001224412"/>
    </source>
</evidence>
<dbReference type="EMBL" id="JASNVH010000004">
    <property type="protein sequence ID" value="MDK4306537.1"/>
    <property type="molecule type" value="Genomic_DNA"/>
</dbReference>
<dbReference type="GO" id="GO:0004803">
    <property type="term" value="F:transposase activity"/>
    <property type="evidence" value="ECO:0007669"/>
    <property type="project" value="InterPro"/>
</dbReference>
<name>A0AAP4F7S0_9CORY</name>
<protein>
    <submittedName>
        <fullName evidence="1">Transposase</fullName>
    </submittedName>
</protein>
<dbReference type="Pfam" id="PF01527">
    <property type="entry name" value="HTH_Tnp_1"/>
    <property type="match status" value="1"/>
</dbReference>
<dbReference type="Gene3D" id="1.10.10.10">
    <property type="entry name" value="Winged helix-like DNA-binding domain superfamily/Winged helix DNA-binding domain"/>
    <property type="match status" value="1"/>
</dbReference>